<dbReference type="AlphaFoldDB" id="A0A3Q0FXN4"/>
<dbReference type="Pfam" id="PF23730">
    <property type="entry name" value="CILP_8th"/>
    <property type="match status" value="1"/>
</dbReference>
<dbReference type="InterPro" id="IPR056257">
    <property type="entry name" value="CILP-1/2_8th"/>
</dbReference>
<feature type="chain" id="PRO_5018074250" evidence="10">
    <location>
        <begin position="22"/>
        <end position="862"/>
    </location>
</feature>
<dbReference type="InterPro" id="IPR008969">
    <property type="entry name" value="CarboxyPept-like_regulatory"/>
</dbReference>
<evidence type="ECO:0000259" key="11">
    <source>
        <dbReference type="PROSITE" id="PS50835"/>
    </source>
</evidence>
<keyword evidence="7" id="KW-0325">Glycoprotein</keyword>
<evidence type="ECO:0000256" key="10">
    <source>
        <dbReference type="SAM" id="SignalP"/>
    </source>
</evidence>
<evidence type="ECO:0000256" key="6">
    <source>
        <dbReference type="ARBA" id="ARBA00023157"/>
    </source>
</evidence>
<dbReference type="RefSeq" id="XP_025052336.1">
    <property type="nucleotide sequence ID" value="XM_025196551.1"/>
</dbReference>
<dbReference type="SMART" id="SM00408">
    <property type="entry name" value="IGc2"/>
    <property type="match status" value="1"/>
</dbReference>
<dbReference type="InterPro" id="IPR036179">
    <property type="entry name" value="Ig-like_dom_sf"/>
</dbReference>
<dbReference type="STRING" id="38654.A0A3Q0FXN4"/>
<dbReference type="Pfam" id="PF13620">
    <property type="entry name" value="CarboxypepD_reg"/>
    <property type="match status" value="1"/>
</dbReference>
<evidence type="ECO:0000256" key="9">
    <source>
        <dbReference type="SAM" id="MobiDB-lite"/>
    </source>
</evidence>
<dbReference type="InterPro" id="IPR025155">
    <property type="entry name" value="WxxW_domain"/>
</dbReference>
<evidence type="ECO:0000256" key="4">
    <source>
        <dbReference type="ARBA" id="ARBA00022685"/>
    </source>
</evidence>
<dbReference type="PROSITE" id="PS50092">
    <property type="entry name" value="TSP1"/>
    <property type="match status" value="1"/>
</dbReference>
<dbReference type="InterPro" id="IPR007110">
    <property type="entry name" value="Ig-like_dom"/>
</dbReference>
<dbReference type="Proteomes" id="UP000189705">
    <property type="component" value="Unplaced"/>
</dbReference>
<evidence type="ECO:0000256" key="7">
    <source>
        <dbReference type="ARBA" id="ARBA00023180"/>
    </source>
</evidence>
<evidence type="ECO:0000256" key="3">
    <source>
        <dbReference type="ARBA" id="ARBA00022530"/>
    </source>
</evidence>
<name>A0A3Q0FXN4_ALLSI</name>
<dbReference type="InParanoid" id="A0A3Q0FXN4"/>
<dbReference type="InterPro" id="IPR003599">
    <property type="entry name" value="Ig_sub"/>
</dbReference>
<feature type="domain" description="Ig-like" evidence="11">
    <location>
        <begin position="304"/>
        <end position="388"/>
    </location>
</feature>
<dbReference type="Gene3D" id="2.60.40.1120">
    <property type="entry name" value="Carboxypeptidase-like, regulatory domain"/>
    <property type="match status" value="1"/>
</dbReference>
<dbReference type="GO" id="GO:0005615">
    <property type="term" value="C:extracellular space"/>
    <property type="evidence" value="ECO:0007669"/>
    <property type="project" value="TreeGrafter"/>
</dbReference>
<dbReference type="CTD" id="148113"/>
<dbReference type="InterPro" id="IPR013783">
    <property type="entry name" value="Ig-like_fold"/>
</dbReference>
<keyword evidence="3" id="KW-0272">Extracellular matrix</keyword>
<dbReference type="InterPro" id="IPR000884">
    <property type="entry name" value="TSP1_rpt"/>
</dbReference>
<evidence type="ECO:0000313" key="12">
    <source>
        <dbReference type="Proteomes" id="UP000189705"/>
    </source>
</evidence>
<keyword evidence="2" id="KW-0964">Secreted</keyword>
<sequence>MGALAPALLFLAALHCAGARAEPEENDSRLAKTKPPGKRRKKVPNGTSPDVDTAGTEWTSWFNIDHPGGDGDYETLEAIRFYYQGRVCAQPLALEARTTEWELPRDVGEFVHASPRKGFWCVNQEQPEGRTCSNYHVRFLCPLEATWGPWGAWSPCSKTCGSGGRRLRRRSCKKSRTSRCAGRPSEVQKCARTPCPACQLTCATGKANKDCSGCTCPDHTLLGTVVSAEGSALANARVTLQDRPQATLARTDQRGRFRVPGMCAGSTANVTVQLERFSPGAAPVIASGPRMSTVQVTLRRLEKPYMVMHPDSKVRTAGQQVTLCCKASGTPVPRKYYWYHNGTLLDRKVYRYDGRLVLKELQPRHAGAYHCKASSDAGAIKSAIARLTVLGKGQPSCRARPEQSLIRLPGECFPDASSSPYYDVGRCPATRCAGSPAEERQCRDDEERCCGVRRMELREVRCAGYVLPVKVVAECGCDQVFLGQKSIGFTGYQGAFTIEVPPDTRRLVVRFVDPLQKFLDTVKVLPFDSQGRAVYQDVPELEAAASRPSPDPSTVGVSQPYLSKLGYRRLDHTDPRAKKTAFRVNLAKPNPNNVDEVNGPLYPYRSLRECEEAPVSANHFRFSRAEVDKYEYNVVPFEEGDLTSWTRDYLAWWPNPQEFRACYIKVKVEGPQEYMVRSRNVGGSHPWTQGQLYGLRDARSVKDPELEHSSAACVEFKCSGMLFDHSGMDRTLVSIVPQGSCYRTATNSLLREYLGRHPPAAPNNDTRAFHMLAPVDPLGHNYGIYTVTDQNPRLAKEIALGRCFHGTSDGFSREMKSEVGTAVTFLCQERPAGRQSLFQRLLEAPAEDLTEIRQEMGRSGQP</sequence>
<dbReference type="InterPro" id="IPR003598">
    <property type="entry name" value="Ig_sub2"/>
</dbReference>
<feature type="region of interest" description="Disordered" evidence="9">
    <location>
        <begin position="22"/>
        <end position="55"/>
    </location>
</feature>
<evidence type="ECO:0000256" key="1">
    <source>
        <dbReference type="ARBA" id="ARBA00004498"/>
    </source>
</evidence>
<dbReference type="GeneID" id="102379501"/>
<keyword evidence="6" id="KW-1015">Disulfide bond</keyword>
<dbReference type="InterPro" id="IPR056255">
    <property type="entry name" value="CILP-1/2_dom"/>
</dbReference>
<evidence type="ECO:0000313" key="13">
    <source>
        <dbReference type="RefSeq" id="XP_025052336.1"/>
    </source>
</evidence>
<protein>
    <submittedName>
        <fullName evidence="13">Cartilage intermediate layer protein 2</fullName>
    </submittedName>
</protein>
<comment type="subcellular location">
    <subcellularLocation>
        <location evidence="1">Secreted</location>
        <location evidence="1">Extracellular space</location>
        <location evidence="1">Extracellular matrix</location>
    </subcellularLocation>
</comment>
<dbReference type="SUPFAM" id="SSF49464">
    <property type="entry name" value="Carboxypeptidase regulatory domain-like"/>
    <property type="match status" value="1"/>
</dbReference>
<dbReference type="Gene3D" id="2.60.40.10">
    <property type="entry name" value="Immunoglobulins"/>
    <property type="match status" value="1"/>
</dbReference>
<keyword evidence="8" id="KW-0393">Immunoglobulin domain</keyword>
<dbReference type="InterPro" id="IPR056258">
    <property type="entry name" value="CILP-1/2_C"/>
</dbReference>
<evidence type="ECO:0000256" key="2">
    <source>
        <dbReference type="ARBA" id="ARBA00022525"/>
    </source>
</evidence>
<dbReference type="InterPro" id="IPR039675">
    <property type="entry name" value="CILP1/CILP2"/>
</dbReference>
<dbReference type="SUPFAM" id="SSF82895">
    <property type="entry name" value="TSP-1 type 1 repeat"/>
    <property type="match status" value="1"/>
</dbReference>
<keyword evidence="5 10" id="KW-0732">Signal</keyword>
<feature type="signal peptide" evidence="10">
    <location>
        <begin position="1"/>
        <end position="21"/>
    </location>
</feature>
<keyword evidence="12" id="KW-1185">Reference proteome</keyword>
<keyword evidence="4" id="KW-0165">Cleavage on pair of basic residues</keyword>
<dbReference type="KEGG" id="asn:102379501"/>
<feature type="compositionally biased region" description="Basic residues" evidence="9">
    <location>
        <begin position="31"/>
        <end position="43"/>
    </location>
</feature>
<dbReference type="PANTHER" id="PTHR15031:SF0">
    <property type="entry name" value="CARTILAGE INTERMEDIATE LAYER PROTEIN 2"/>
    <property type="match status" value="1"/>
</dbReference>
<dbReference type="Pfam" id="PF23599">
    <property type="entry name" value="CILP_C"/>
    <property type="match status" value="1"/>
</dbReference>
<dbReference type="Pfam" id="PF13927">
    <property type="entry name" value="Ig_3"/>
    <property type="match status" value="1"/>
</dbReference>
<dbReference type="InterPro" id="IPR036383">
    <property type="entry name" value="TSP1_rpt_sf"/>
</dbReference>
<organism evidence="12 13">
    <name type="scientific">Alligator sinensis</name>
    <name type="common">Chinese alligator</name>
    <dbReference type="NCBI Taxonomy" id="38654"/>
    <lineage>
        <taxon>Eukaryota</taxon>
        <taxon>Metazoa</taxon>
        <taxon>Chordata</taxon>
        <taxon>Craniata</taxon>
        <taxon>Vertebrata</taxon>
        <taxon>Euteleostomi</taxon>
        <taxon>Archelosauria</taxon>
        <taxon>Archosauria</taxon>
        <taxon>Crocodylia</taxon>
        <taxon>Alligatoridae</taxon>
        <taxon>Alligatorinae</taxon>
        <taxon>Alligator</taxon>
    </lineage>
</organism>
<evidence type="ECO:0000256" key="8">
    <source>
        <dbReference type="ARBA" id="ARBA00023319"/>
    </source>
</evidence>
<evidence type="ECO:0000256" key="5">
    <source>
        <dbReference type="ARBA" id="ARBA00022729"/>
    </source>
</evidence>
<dbReference type="FunFam" id="2.60.40.10:FF:001254">
    <property type="entry name" value="Cartilage intermediate layer protein 2"/>
    <property type="match status" value="1"/>
</dbReference>
<dbReference type="Pfam" id="PF23708">
    <property type="entry name" value="CILP_5th"/>
    <property type="match status" value="1"/>
</dbReference>
<feature type="compositionally biased region" description="Polar residues" evidence="9">
    <location>
        <begin position="45"/>
        <end position="55"/>
    </location>
</feature>
<dbReference type="SUPFAM" id="SSF48726">
    <property type="entry name" value="Immunoglobulin"/>
    <property type="match status" value="1"/>
</dbReference>
<dbReference type="Pfam" id="PF13330">
    <property type="entry name" value="Mucin2_WxxW"/>
    <property type="match status" value="1"/>
</dbReference>
<dbReference type="PANTHER" id="PTHR15031">
    <property type="entry name" value="CARTILAGE INTERMEDIATE LAYER PROTEIN CLIP"/>
    <property type="match status" value="1"/>
</dbReference>
<dbReference type="Pfam" id="PF00090">
    <property type="entry name" value="TSP_1"/>
    <property type="match status" value="1"/>
</dbReference>
<dbReference type="SMART" id="SM00209">
    <property type="entry name" value="TSP1"/>
    <property type="match status" value="1"/>
</dbReference>
<gene>
    <name evidence="13" type="primary">CILP2</name>
</gene>
<dbReference type="PROSITE" id="PS50835">
    <property type="entry name" value="IG_LIKE"/>
    <property type="match status" value="1"/>
</dbReference>
<dbReference type="Gene3D" id="2.20.100.10">
    <property type="entry name" value="Thrombospondin type-1 (TSP1) repeat"/>
    <property type="match status" value="1"/>
</dbReference>
<accession>A0A3Q0FXN4</accession>
<dbReference type="SMART" id="SM00409">
    <property type="entry name" value="IG"/>
    <property type="match status" value="1"/>
</dbReference>
<reference evidence="13" key="1">
    <citation type="submission" date="2025-08" db="UniProtKB">
        <authorList>
            <consortium name="RefSeq"/>
        </authorList>
    </citation>
    <scope>IDENTIFICATION</scope>
</reference>
<proteinExistence type="predicted"/>